<comment type="function">
    <text evidence="5">Guanylyltransferase that catalyzes the activation of phosphoenolpyruvate (PEP) as enolpyruvoyl-2-diphospho-5'-guanosine, via the condensation of PEP with GTP. It is involved in the biosynthesis of coenzyme F420, a hydride carrier cofactor.</text>
</comment>
<proteinExistence type="inferred from homology"/>
<dbReference type="EMBL" id="QZVS01000092">
    <property type="protein sequence ID" value="RJT86988.1"/>
    <property type="molecule type" value="Genomic_DNA"/>
</dbReference>
<dbReference type="PANTHER" id="PTHR40392">
    <property type="entry name" value="2-PHOSPHO-L-LACTATE GUANYLYLTRANSFERASE"/>
    <property type="match status" value="1"/>
</dbReference>
<comment type="pathway">
    <text evidence="5">Cofactor biosynthesis; coenzyme F420 biosynthesis.</text>
</comment>
<dbReference type="InterPro" id="IPR002835">
    <property type="entry name" value="CofC"/>
</dbReference>
<comment type="caution">
    <text evidence="6">The sequence shown here is derived from an EMBL/GenBank/DDBJ whole genome shotgun (WGS) entry which is preliminary data.</text>
</comment>
<organism evidence="6 7">
    <name type="scientific">Cryobacterium melibiosiphilum</name>
    <dbReference type="NCBI Taxonomy" id="995039"/>
    <lineage>
        <taxon>Bacteria</taxon>
        <taxon>Bacillati</taxon>
        <taxon>Actinomycetota</taxon>
        <taxon>Actinomycetes</taxon>
        <taxon>Micrococcales</taxon>
        <taxon>Microbacteriaceae</taxon>
        <taxon>Cryobacterium</taxon>
    </lineage>
</organism>
<sequence length="214" mass="21685">MSWVVVVPVKGNPGAKTRLEALPERAALADAFALDTVAALVAASAVERVVVVTADAALGVRLAALGAVIVPETRAAGDPLNAAIVQGADAARRLAPTAHLAIVTGDLPALRSDDVDHALRLAARHECSMMPDAEGTGTIMLLARVGVSLTPRFGLGSRAAHEAAGHVPLEVAATASIRRDVDTPADLEVARTLGLGPHTAALLAADALPAGQPR</sequence>
<dbReference type="NCBIfam" id="TIGR03552">
    <property type="entry name" value="F420_cofC"/>
    <property type="match status" value="1"/>
</dbReference>
<dbReference type="Pfam" id="PF01983">
    <property type="entry name" value="CofC"/>
    <property type="match status" value="1"/>
</dbReference>
<evidence type="ECO:0000256" key="2">
    <source>
        <dbReference type="ARBA" id="ARBA00022695"/>
    </source>
</evidence>
<dbReference type="AlphaFoldDB" id="A0A3A5MIX8"/>
<evidence type="ECO:0000256" key="3">
    <source>
        <dbReference type="ARBA" id="ARBA00022741"/>
    </source>
</evidence>
<evidence type="ECO:0000313" key="6">
    <source>
        <dbReference type="EMBL" id="RJT86988.1"/>
    </source>
</evidence>
<keyword evidence="2 5" id="KW-0548">Nucleotidyltransferase</keyword>
<dbReference type="EC" id="2.7.7.105" evidence="5"/>
<dbReference type="GO" id="GO:0052645">
    <property type="term" value="P:F420-0 metabolic process"/>
    <property type="evidence" value="ECO:0007669"/>
    <property type="project" value="UniProtKB-UniRule"/>
</dbReference>
<feature type="binding site" evidence="5">
    <location>
        <position position="157"/>
    </location>
    <ligand>
        <name>phosphoenolpyruvate</name>
        <dbReference type="ChEBI" id="CHEBI:58702"/>
    </ligand>
</feature>
<evidence type="ECO:0000256" key="4">
    <source>
        <dbReference type="ARBA" id="ARBA00023134"/>
    </source>
</evidence>
<evidence type="ECO:0000256" key="5">
    <source>
        <dbReference type="HAMAP-Rule" id="MF_02114"/>
    </source>
</evidence>
<dbReference type="Gene3D" id="3.90.550.10">
    <property type="entry name" value="Spore Coat Polysaccharide Biosynthesis Protein SpsA, Chain A"/>
    <property type="match status" value="1"/>
</dbReference>
<reference evidence="6 7" key="1">
    <citation type="submission" date="2018-09" db="EMBL/GenBank/DDBJ databases">
        <title>Novel species of Cryobacterium.</title>
        <authorList>
            <person name="Liu Q."/>
            <person name="Xin Y.-H."/>
        </authorList>
    </citation>
    <scope>NUCLEOTIDE SEQUENCE [LARGE SCALE GENOMIC DNA]</scope>
    <source>
        <strain evidence="6 7">Hh39</strain>
    </source>
</reference>
<evidence type="ECO:0000256" key="1">
    <source>
        <dbReference type="ARBA" id="ARBA00022679"/>
    </source>
</evidence>
<gene>
    <name evidence="6" type="primary">cofC</name>
    <name evidence="5" type="synonym">fbiD</name>
    <name evidence="6" type="ORF">D6T64_16210</name>
</gene>
<protein>
    <recommendedName>
        <fullName evidence="5">Phosphoenolpyruvate guanylyltransferase</fullName>
        <shortName evidence="5">PEP guanylyltransferase</shortName>
        <ecNumber evidence="5">2.7.7.105</ecNumber>
    </recommendedName>
</protein>
<dbReference type="HAMAP" id="MF_02114">
    <property type="entry name" value="CofC"/>
    <property type="match status" value="1"/>
</dbReference>
<keyword evidence="3 5" id="KW-0547">Nucleotide-binding</keyword>
<accession>A0A3A5MIX8</accession>
<feature type="binding site" evidence="5">
    <location>
        <position position="138"/>
    </location>
    <ligand>
        <name>phosphoenolpyruvate</name>
        <dbReference type="ChEBI" id="CHEBI:58702"/>
    </ligand>
</feature>
<keyword evidence="7" id="KW-1185">Reference proteome</keyword>
<dbReference type="SUPFAM" id="SSF53448">
    <property type="entry name" value="Nucleotide-diphospho-sugar transferases"/>
    <property type="match status" value="1"/>
</dbReference>
<dbReference type="UniPathway" id="UPA00071"/>
<comment type="catalytic activity">
    <reaction evidence="5">
        <text>phosphoenolpyruvate + GTP + H(+) = enolpyruvoyl-2-diphospho-5'-guanosine + diphosphate</text>
        <dbReference type="Rhea" id="RHEA:30519"/>
        <dbReference type="ChEBI" id="CHEBI:15378"/>
        <dbReference type="ChEBI" id="CHEBI:33019"/>
        <dbReference type="ChEBI" id="CHEBI:37565"/>
        <dbReference type="ChEBI" id="CHEBI:58702"/>
        <dbReference type="ChEBI" id="CHEBI:143701"/>
        <dbReference type="EC" id="2.7.7.105"/>
    </reaction>
</comment>
<dbReference type="OrthoDB" id="9151145at2"/>
<keyword evidence="1 5" id="KW-0808">Transferase</keyword>
<dbReference type="InterPro" id="IPR029044">
    <property type="entry name" value="Nucleotide-diphossugar_trans"/>
</dbReference>
<dbReference type="GO" id="GO:0043814">
    <property type="term" value="F:phospholactate guanylyltransferase activity"/>
    <property type="evidence" value="ECO:0007669"/>
    <property type="project" value="InterPro"/>
</dbReference>
<name>A0A3A5MIX8_9MICO</name>
<keyword evidence="4 5" id="KW-0342">GTP-binding</keyword>
<evidence type="ECO:0000313" key="7">
    <source>
        <dbReference type="Proteomes" id="UP000272015"/>
    </source>
</evidence>
<dbReference type="GO" id="GO:0005525">
    <property type="term" value="F:GTP binding"/>
    <property type="evidence" value="ECO:0007669"/>
    <property type="project" value="UniProtKB-KW"/>
</dbReference>
<feature type="binding site" evidence="5">
    <location>
        <position position="154"/>
    </location>
    <ligand>
        <name>phosphoenolpyruvate</name>
        <dbReference type="ChEBI" id="CHEBI:58702"/>
    </ligand>
</feature>
<dbReference type="RefSeq" id="WP_119975729.1">
    <property type="nucleotide sequence ID" value="NZ_JBHSQA010000010.1"/>
</dbReference>
<dbReference type="Proteomes" id="UP000272015">
    <property type="component" value="Unassembled WGS sequence"/>
</dbReference>
<dbReference type="PANTHER" id="PTHR40392:SF1">
    <property type="entry name" value="2-PHOSPHO-L-LACTATE GUANYLYLTRANSFERASE"/>
    <property type="match status" value="1"/>
</dbReference>
<comment type="similarity">
    <text evidence="5">Belongs to the CofC family.</text>
</comment>